<dbReference type="InterPro" id="IPR036188">
    <property type="entry name" value="FAD/NAD-bd_sf"/>
</dbReference>
<keyword evidence="3" id="KW-1185">Reference proteome</keyword>
<name>A0A1G7UT37_9FLAO</name>
<dbReference type="EMBL" id="FNCW01000002">
    <property type="protein sequence ID" value="SDG50765.1"/>
    <property type="molecule type" value="Genomic_DNA"/>
</dbReference>
<protein>
    <submittedName>
        <fullName evidence="2">Glycine/D-amino acid oxidase</fullName>
    </submittedName>
</protein>
<evidence type="ECO:0000259" key="1">
    <source>
        <dbReference type="Pfam" id="PF01266"/>
    </source>
</evidence>
<dbReference type="Gene3D" id="3.30.9.10">
    <property type="entry name" value="D-Amino Acid Oxidase, subunit A, domain 2"/>
    <property type="match status" value="1"/>
</dbReference>
<dbReference type="Gene3D" id="3.50.50.60">
    <property type="entry name" value="FAD/NAD(P)-binding domain"/>
    <property type="match status" value="1"/>
</dbReference>
<dbReference type="GO" id="GO:0005737">
    <property type="term" value="C:cytoplasm"/>
    <property type="evidence" value="ECO:0007669"/>
    <property type="project" value="TreeGrafter"/>
</dbReference>
<dbReference type="AlphaFoldDB" id="A0A1G7UT37"/>
<dbReference type="PANTHER" id="PTHR13847">
    <property type="entry name" value="SARCOSINE DEHYDROGENASE-RELATED"/>
    <property type="match status" value="1"/>
</dbReference>
<evidence type="ECO:0000313" key="3">
    <source>
        <dbReference type="Proteomes" id="UP000199296"/>
    </source>
</evidence>
<proteinExistence type="predicted"/>
<dbReference type="STRING" id="470826.SAMN04488027_102275"/>
<dbReference type="InterPro" id="IPR006076">
    <property type="entry name" value="FAD-dep_OxRdtase"/>
</dbReference>
<reference evidence="2 3" key="1">
    <citation type="submission" date="2016-10" db="EMBL/GenBank/DDBJ databases">
        <authorList>
            <person name="de Groot N.N."/>
        </authorList>
    </citation>
    <scope>NUCLEOTIDE SEQUENCE [LARGE SCALE GENOMIC DNA]</scope>
    <source>
        <strain evidence="2 3">DSM 19803</strain>
    </source>
</reference>
<dbReference type="SUPFAM" id="SSF51905">
    <property type="entry name" value="FAD/NAD(P)-binding domain"/>
    <property type="match status" value="1"/>
</dbReference>
<dbReference type="PANTHER" id="PTHR13847:SF281">
    <property type="entry name" value="FAD DEPENDENT OXIDOREDUCTASE DOMAIN-CONTAINING PROTEIN"/>
    <property type="match status" value="1"/>
</dbReference>
<evidence type="ECO:0000313" key="2">
    <source>
        <dbReference type="EMBL" id="SDG50765.1"/>
    </source>
</evidence>
<feature type="domain" description="FAD dependent oxidoreductase" evidence="1">
    <location>
        <begin position="16"/>
        <end position="369"/>
    </location>
</feature>
<dbReference type="Proteomes" id="UP000199296">
    <property type="component" value="Unassembled WGS sequence"/>
</dbReference>
<dbReference type="RefSeq" id="WP_093365401.1">
    <property type="nucleotide sequence ID" value="NZ_FNCW01000002.1"/>
</dbReference>
<accession>A0A1G7UT37</accession>
<organism evidence="2 3">
    <name type="scientific">Psychroflexus sediminis</name>
    <dbReference type="NCBI Taxonomy" id="470826"/>
    <lineage>
        <taxon>Bacteria</taxon>
        <taxon>Pseudomonadati</taxon>
        <taxon>Bacteroidota</taxon>
        <taxon>Flavobacteriia</taxon>
        <taxon>Flavobacteriales</taxon>
        <taxon>Flavobacteriaceae</taxon>
        <taxon>Psychroflexus</taxon>
    </lineage>
</organism>
<dbReference type="Pfam" id="PF01266">
    <property type="entry name" value="DAO"/>
    <property type="match status" value="1"/>
</dbReference>
<gene>
    <name evidence="2" type="ORF">SAMN04488027_102275</name>
</gene>
<sequence>MDLSYWEQNTWFKDVDFCIAGSGIVGLSCALQLKKKFPKAKVLVLEKGILPQGASTKNAGFACFGSASELLSDLQNHDKEELLNLVQKRVEGLELLKSTLGEKQIDYQQHGGYEVFLKKNKDSFEQCEANLDMLNDMLRPVFKADTFQLKPNEFAFGNSLPNLIFTPFEGQIDTGKMMQALLRKAQSEGISVLNSTEVTSFSSDAESVHIKLRDFSFKTRHLCIATNAFASELLNLKVTPARSQVLISKPIPNLQIQGTFHLDEGFYYFRNVHNRILLGGGRNLDKEREMTSAMQTTSRIQTALEDLLKNLILPDQHVEIDQRWSGILGIGEKKKPIVKPVSDRVFCAVRLGGMGIAIGSSVGKDLADLIES</sequence>
<dbReference type="OrthoDB" id="1491488at2"/>